<dbReference type="Gene3D" id="1.20.1280.50">
    <property type="match status" value="1"/>
</dbReference>
<gene>
    <name evidence="3" type="ORF">P171DRAFT_508732</name>
</gene>
<dbReference type="CDD" id="cd09917">
    <property type="entry name" value="F-box_SF"/>
    <property type="match status" value="1"/>
</dbReference>
<accession>A0A9P4UFY0</accession>
<dbReference type="InterPro" id="IPR036047">
    <property type="entry name" value="F-box-like_dom_sf"/>
</dbReference>
<evidence type="ECO:0000313" key="4">
    <source>
        <dbReference type="Proteomes" id="UP000799764"/>
    </source>
</evidence>
<dbReference type="EMBL" id="MU001495">
    <property type="protein sequence ID" value="KAF2448550.1"/>
    <property type="molecule type" value="Genomic_DNA"/>
</dbReference>
<dbReference type="Pfam" id="PF00646">
    <property type="entry name" value="F-box"/>
    <property type="match status" value="1"/>
</dbReference>
<comment type="caution">
    <text evidence="3">The sequence shown here is derived from an EMBL/GenBank/DDBJ whole genome shotgun (WGS) entry which is preliminary data.</text>
</comment>
<feature type="region of interest" description="Disordered" evidence="1">
    <location>
        <begin position="1"/>
        <end position="29"/>
    </location>
</feature>
<reference evidence="3" key="1">
    <citation type="journal article" date="2020" name="Stud. Mycol.">
        <title>101 Dothideomycetes genomes: a test case for predicting lifestyles and emergence of pathogens.</title>
        <authorList>
            <person name="Haridas S."/>
            <person name="Albert R."/>
            <person name="Binder M."/>
            <person name="Bloem J."/>
            <person name="Labutti K."/>
            <person name="Salamov A."/>
            <person name="Andreopoulos B."/>
            <person name="Baker S."/>
            <person name="Barry K."/>
            <person name="Bills G."/>
            <person name="Bluhm B."/>
            <person name="Cannon C."/>
            <person name="Castanera R."/>
            <person name="Culley D."/>
            <person name="Daum C."/>
            <person name="Ezra D."/>
            <person name="Gonzalez J."/>
            <person name="Henrissat B."/>
            <person name="Kuo A."/>
            <person name="Liang C."/>
            <person name="Lipzen A."/>
            <person name="Lutzoni F."/>
            <person name="Magnuson J."/>
            <person name="Mondo S."/>
            <person name="Nolan M."/>
            <person name="Ohm R."/>
            <person name="Pangilinan J."/>
            <person name="Park H.-J."/>
            <person name="Ramirez L."/>
            <person name="Alfaro M."/>
            <person name="Sun H."/>
            <person name="Tritt A."/>
            <person name="Yoshinaga Y."/>
            <person name="Zwiers L.-H."/>
            <person name="Turgeon B."/>
            <person name="Goodwin S."/>
            <person name="Spatafora J."/>
            <person name="Crous P."/>
            <person name="Grigoriev I."/>
        </authorList>
    </citation>
    <scope>NUCLEOTIDE SEQUENCE</scope>
    <source>
        <strain evidence="3">CBS 690.94</strain>
    </source>
</reference>
<dbReference type="SUPFAM" id="SSF81383">
    <property type="entry name" value="F-box domain"/>
    <property type="match status" value="1"/>
</dbReference>
<proteinExistence type="predicted"/>
<dbReference type="AlphaFoldDB" id="A0A9P4UFY0"/>
<dbReference type="OrthoDB" id="3795090at2759"/>
<evidence type="ECO:0000259" key="2">
    <source>
        <dbReference type="Pfam" id="PF00646"/>
    </source>
</evidence>
<evidence type="ECO:0000256" key="1">
    <source>
        <dbReference type="SAM" id="MobiDB-lite"/>
    </source>
</evidence>
<organism evidence="3 4">
    <name type="scientific">Karstenula rhodostoma CBS 690.94</name>
    <dbReference type="NCBI Taxonomy" id="1392251"/>
    <lineage>
        <taxon>Eukaryota</taxon>
        <taxon>Fungi</taxon>
        <taxon>Dikarya</taxon>
        <taxon>Ascomycota</taxon>
        <taxon>Pezizomycotina</taxon>
        <taxon>Dothideomycetes</taxon>
        <taxon>Pleosporomycetidae</taxon>
        <taxon>Pleosporales</taxon>
        <taxon>Massarineae</taxon>
        <taxon>Didymosphaeriaceae</taxon>
        <taxon>Karstenula</taxon>
    </lineage>
</organism>
<name>A0A9P4UFY0_9PLEO</name>
<keyword evidence="4" id="KW-1185">Reference proteome</keyword>
<dbReference type="InterPro" id="IPR001810">
    <property type="entry name" value="F-box_dom"/>
</dbReference>
<evidence type="ECO:0000313" key="3">
    <source>
        <dbReference type="EMBL" id="KAF2448550.1"/>
    </source>
</evidence>
<feature type="domain" description="F-box" evidence="2">
    <location>
        <begin position="38"/>
        <end position="71"/>
    </location>
</feature>
<protein>
    <recommendedName>
        <fullName evidence="2">F-box domain-containing protein</fullName>
    </recommendedName>
</protein>
<dbReference type="Proteomes" id="UP000799764">
    <property type="component" value="Unassembled WGS sequence"/>
</dbReference>
<sequence>MSPNKRIKTSHDDDEPSSQSSNADAPPSAGTNLAGIYELMELILVHLPYSSLLHCTQVSHTWRALITHSSKLQRLLHKTPTPITPSTPNPHFEPATIEASTAVIPRGLHLGAPALATSQDHFNAFLARVTAHPVCIACGNAALDRYDTAKWRVRCAFQGVRVANGWPRGLQQIYCEPCEGFHTHLRLENLHPVMGFLADMDVCAKGEGGKVMVAVYTMHAYNVPRSCWDDYMAQELFFGRSLRRAVDVVQQAGLQGDLLMKPMVTDYILPLCPGGREERMFIHVRNADGVRLGQVLPAYLFATKMCLAEMQRDMKVRLPTMDTWGTWTGAGAVLDMSIRFPTREDYAAYVDGWPDTVRRFDEVASEVNELMSGVEAWEWTEWPQEYAFLMNDTAVA</sequence>